<evidence type="ECO:0000313" key="3">
    <source>
        <dbReference type="Proteomes" id="UP001597034"/>
    </source>
</evidence>
<feature type="transmembrane region" description="Helical" evidence="1">
    <location>
        <begin position="53"/>
        <end position="75"/>
    </location>
</feature>
<dbReference type="Proteomes" id="UP001597034">
    <property type="component" value="Unassembled WGS sequence"/>
</dbReference>
<keyword evidence="1" id="KW-0472">Membrane</keyword>
<reference evidence="2 3" key="1">
    <citation type="journal article" date="2019" name="Int. J. Syst. Evol. Microbiol.">
        <title>The Global Catalogue of Microorganisms (GCM) 10K type strain sequencing project: providing services to taxonomists for standard genome sequencing and annotation.</title>
        <authorList>
            <consortium name="The Broad Institute Genomics Platform"/>
            <consortium name="The Broad Institute Genome Sequencing Center for Infectious Disease"/>
            <person name="Wu L."/>
            <person name="Ma J."/>
        </authorList>
    </citation>
    <scope>NUCLEOTIDE SEQUENCE [LARGE SCALE GENOMIC DNA]</scope>
    <source>
        <strain evidence="2 3">CGMCC 1.10390</strain>
    </source>
</reference>
<dbReference type="AlphaFoldDB" id="A0ABD6DLH9"/>
<dbReference type="RefSeq" id="WP_256400902.1">
    <property type="nucleotide sequence ID" value="NZ_JANHJR010000003.1"/>
</dbReference>
<dbReference type="EMBL" id="JBHUDO010000003">
    <property type="protein sequence ID" value="MFD1647032.1"/>
    <property type="molecule type" value="Genomic_DNA"/>
</dbReference>
<keyword evidence="1" id="KW-1133">Transmembrane helix</keyword>
<evidence type="ECO:0000313" key="2">
    <source>
        <dbReference type="EMBL" id="MFD1647032.1"/>
    </source>
</evidence>
<organism evidence="2 3">
    <name type="scientific">Haloarchaeobius litoreus</name>
    <dbReference type="NCBI Taxonomy" id="755306"/>
    <lineage>
        <taxon>Archaea</taxon>
        <taxon>Methanobacteriati</taxon>
        <taxon>Methanobacteriota</taxon>
        <taxon>Stenosarchaea group</taxon>
        <taxon>Halobacteria</taxon>
        <taxon>Halobacteriales</taxon>
        <taxon>Halorubellaceae</taxon>
        <taxon>Haloarchaeobius</taxon>
    </lineage>
</organism>
<keyword evidence="3" id="KW-1185">Reference proteome</keyword>
<evidence type="ECO:0000256" key="1">
    <source>
        <dbReference type="SAM" id="Phobius"/>
    </source>
</evidence>
<comment type="caution">
    <text evidence="2">The sequence shown here is derived from an EMBL/GenBank/DDBJ whole genome shotgun (WGS) entry which is preliminary data.</text>
</comment>
<accession>A0ABD6DLH9</accession>
<gene>
    <name evidence="2" type="ORF">ACFSBL_15180</name>
</gene>
<name>A0ABD6DLH9_9EURY</name>
<keyword evidence="1" id="KW-0812">Transmembrane</keyword>
<protein>
    <submittedName>
        <fullName evidence="2">Uncharacterized protein</fullName>
    </submittedName>
</protein>
<feature type="transmembrane region" description="Helical" evidence="1">
    <location>
        <begin position="26"/>
        <end position="47"/>
    </location>
</feature>
<sequence length="78" mass="7740">MSTTTIALGRKNRPQTTIVPQGLGRALLAVVAVLALATVALTLVPGLALAIGLAVYAALLVGVVASPVALVLLVAETL</sequence>
<proteinExistence type="predicted"/>